<protein>
    <submittedName>
        <fullName evidence="3">BolA/IbaG family iron-sulfur metabolism protein</fullName>
    </submittedName>
</protein>
<organism evidence="3 4">
    <name type="scientific">Candidatus Schmidhempelia bombi str. Bimp</name>
    <dbReference type="NCBI Taxonomy" id="1387197"/>
    <lineage>
        <taxon>Bacteria</taxon>
        <taxon>Pseudomonadati</taxon>
        <taxon>Pseudomonadota</taxon>
        <taxon>Gammaproteobacteria</taxon>
        <taxon>Orbales</taxon>
        <taxon>Orbaceae</taxon>
        <taxon>Candidatus Schmidhempelia</taxon>
    </lineage>
</organism>
<evidence type="ECO:0000313" key="3">
    <source>
        <dbReference type="EMBL" id="TEA26529.1"/>
    </source>
</evidence>
<reference evidence="3 4" key="1">
    <citation type="journal article" date="2014" name="Appl. Environ. Microbiol.">
        <title>Genomic features of a bumble bee symbiont reflect its host environment.</title>
        <authorList>
            <person name="Martinson V.G."/>
            <person name="Magoc T."/>
            <person name="Koch H."/>
            <person name="Salzberg S.L."/>
            <person name="Moran N.A."/>
        </authorList>
    </citation>
    <scope>NUCLEOTIDE SEQUENCE [LARGE SCALE GENOMIC DNA]</scope>
    <source>
        <strain evidence="3 4">Bimp</strain>
    </source>
</reference>
<comment type="similarity">
    <text evidence="1 2">Belongs to the BolA/IbaG family.</text>
</comment>
<comment type="caution">
    <text evidence="3">The sequence shown here is derived from an EMBL/GenBank/DDBJ whole genome shotgun (WGS) entry which is preliminary data.</text>
</comment>
<keyword evidence="4" id="KW-1185">Reference proteome</keyword>
<dbReference type="InterPro" id="IPR050961">
    <property type="entry name" value="BolA/IbaG_stress_morph_reg"/>
</dbReference>
<dbReference type="Pfam" id="PF01722">
    <property type="entry name" value="BolA"/>
    <property type="match status" value="1"/>
</dbReference>
<dbReference type="InterPro" id="IPR002634">
    <property type="entry name" value="BolA"/>
</dbReference>
<dbReference type="Gene3D" id="3.30.300.90">
    <property type="entry name" value="BolA-like"/>
    <property type="match status" value="1"/>
</dbReference>
<evidence type="ECO:0000313" key="4">
    <source>
        <dbReference type="Proteomes" id="UP000506160"/>
    </source>
</evidence>
<dbReference type="AlphaFoldDB" id="A0AB94IAU8"/>
<evidence type="ECO:0000256" key="2">
    <source>
        <dbReference type="RuleBase" id="RU003860"/>
    </source>
</evidence>
<dbReference type="PIRSF" id="PIRSF003113">
    <property type="entry name" value="BolA"/>
    <property type="match status" value="1"/>
</dbReference>
<name>A0AB94IAU8_9GAMM</name>
<dbReference type="Proteomes" id="UP000506160">
    <property type="component" value="Unassembled WGS sequence"/>
</dbReference>
<accession>A0AB94IAU8</accession>
<dbReference type="EMBL" id="AWGA01000074">
    <property type="protein sequence ID" value="TEA26529.1"/>
    <property type="molecule type" value="Genomic_DNA"/>
</dbReference>
<dbReference type="PANTHER" id="PTHR46229">
    <property type="entry name" value="BOLA TRANSCRIPTION REGULATOR"/>
    <property type="match status" value="1"/>
</dbReference>
<evidence type="ECO:0000256" key="1">
    <source>
        <dbReference type="ARBA" id="ARBA00005578"/>
    </source>
</evidence>
<gene>
    <name evidence="3" type="ORF">O970_08380</name>
</gene>
<dbReference type="SUPFAM" id="SSF82657">
    <property type="entry name" value="BolA-like"/>
    <property type="match status" value="1"/>
</dbReference>
<proteinExistence type="inferred from homology"/>
<dbReference type="PANTHER" id="PTHR46229:SF4">
    <property type="entry name" value="ACID STRESS PROTEIN IBAG"/>
    <property type="match status" value="1"/>
</dbReference>
<sequence length="85" mass="9795">MISHDEIIKKLHSALTLDEVRVYSEDGSHFQIIAVSDQFDTMSRVKRQQAIYAPLAEDIANNRIHALSIKTYNVAQWQREKKLLG</sequence>
<dbReference type="InterPro" id="IPR036065">
    <property type="entry name" value="BolA-like_sf"/>
</dbReference>